<dbReference type="InterPro" id="IPR023250">
    <property type="entry name" value="Cyclin-dep_Kinase_2_interact"/>
</dbReference>
<name>A0A315W234_GAMAF</name>
<dbReference type="AlphaFoldDB" id="A0A315W234"/>
<evidence type="ECO:0000313" key="2">
    <source>
        <dbReference type="EMBL" id="PWA29614.1"/>
    </source>
</evidence>
<accession>A0A315W234</accession>
<dbReference type="PRINTS" id="PR02040">
    <property type="entry name" value="CDK2IP"/>
</dbReference>
<feature type="region of interest" description="Disordered" evidence="1">
    <location>
        <begin position="211"/>
        <end position="251"/>
    </location>
</feature>
<dbReference type="STRING" id="33528.ENSGAFP00000017046"/>
<comment type="caution">
    <text evidence="2">The sequence shown here is derived from an EMBL/GenBank/DDBJ whole genome shotgun (WGS) entry which is preliminary data.</text>
</comment>
<keyword evidence="3" id="KW-1185">Reference proteome</keyword>
<sequence>MGKTHHEVLGNNLLPPERALKTGQGLEVDQLREDTSERRDLQTAIMVQDQRPEASQLGEAGQQLGGGTGQLDITQTELGQLLTQRKEELQVHQRLWTGCESQAVYVAEPLQLLDVVSPPAVQPQSLEQRQPDREQLQVPLLPSPQGDAVQLPPSEAPPEGAVVPGQVLQHHAKAPPQRPTFIQQLLKDRKLNTCSHSSLGSWRADVIVRTNGESRRNRRPCGKRTRTRTRRPERSGAGVPADVPMSSSNTKFSAVTGSARKIKDNAADWHNLMLKWDKLNNDGFQCATNIVNMRNSQRDQQPLDDFPPASACQTFPSAVQQQAAGAAELQDECSRLQAVVDRMVVIVAKMEHLMSVQRGIQDLEEFQFGPEGRTLPLCHSWKTQEFEESSRVLLAAFSQELKLKQVILQELAHTSVSDLHMVYLSCWLHQPFIPAQTRLALEALLLETGHRSLGLSVTRAAGLLFQNILISILSPHGNALFWNLLEHCLLLQAYNDLEHGTARQFFQIFTSRRL</sequence>
<dbReference type="EMBL" id="NHOQ01000541">
    <property type="protein sequence ID" value="PWA29614.1"/>
    <property type="molecule type" value="Genomic_DNA"/>
</dbReference>
<dbReference type="Proteomes" id="UP000250572">
    <property type="component" value="Unassembled WGS sequence"/>
</dbReference>
<gene>
    <name evidence="2" type="ORF">CCH79_00007757</name>
</gene>
<feature type="compositionally biased region" description="Basic residues" evidence="1">
    <location>
        <begin position="216"/>
        <end position="231"/>
    </location>
</feature>
<feature type="region of interest" description="Disordered" evidence="1">
    <location>
        <begin position="1"/>
        <end position="69"/>
    </location>
</feature>
<organism evidence="2 3">
    <name type="scientific">Gambusia affinis</name>
    <name type="common">Western mosquitofish</name>
    <name type="synonym">Heterandria affinis</name>
    <dbReference type="NCBI Taxonomy" id="33528"/>
    <lineage>
        <taxon>Eukaryota</taxon>
        <taxon>Metazoa</taxon>
        <taxon>Chordata</taxon>
        <taxon>Craniata</taxon>
        <taxon>Vertebrata</taxon>
        <taxon>Euteleostomi</taxon>
        <taxon>Actinopterygii</taxon>
        <taxon>Neopterygii</taxon>
        <taxon>Teleostei</taxon>
        <taxon>Neoteleostei</taxon>
        <taxon>Acanthomorphata</taxon>
        <taxon>Ovalentaria</taxon>
        <taxon>Atherinomorphae</taxon>
        <taxon>Cyprinodontiformes</taxon>
        <taxon>Poeciliidae</taxon>
        <taxon>Poeciliinae</taxon>
        <taxon>Gambusia</taxon>
    </lineage>
</organism>
<dbReference type="PANTHER" id="PTHR15827:SF2">
    <property type="entry name" value="CYCLIN-DEPENDENT KINASE 2-INTERACTING PROTEIN"/>
    <property type="match status" value="1"/>
</dbReference>
<proteinExistence type="predicted"/>
<evidence type="ECO:0000256" key="1">
    <source>
        <dbReference type="SAM" id="MobiDB-lite"/>
    </source>
</evidence>
<feature type="compositionally biased region" description="Basic and acidic residues" evidence="1">
    <location>
        <begin position="29"/>
        <end position="41"/>
    </location>
</feature>
<protein>
    <recommendedName>
        <fullName evidence="4">Cyclin-dependent kinase 2 interacting protein</fullName>
    </recommendedName>
</protein>
<evidence type="ECO:0000313" key="3">
    <source>
        <dbReference type="Proteomes" id="UP000250572"/>
    </source>
</evidence>
<evidence type="ECO:0008006" key="4">
    <source>
        <dbReference type="Google" id="ProtNLM"/>
    </source>
</evidence>
<dbReference type="PANTHER" id="PTHR15827">
    <property type="entry name" value="CYCLIN-DEPENDENT KINASE 2-INTERACTING PROTEIN"/>
    <property type="match status" value="1"/>
</dbReference>
<reference evidence="2 3" key="1">
    <citation type="journal article" date="2018" name="G3 (Bethesda)">
        <title>A High-Quality Reference Genome for the Invasive Mosquitofish Gambusia affinis Using a Chicago Library.</title>
        <authorList>
            <person name="Hoffberg S.L."/>
            <person name="Troendle N.J."/>
            <person name="Glenn T.C."/>
            <person name="Mahmud O."/>
            <person name="Louha S."/>
            <person name="Chalopin D."/>
            <person name="Bennetzen J.L."/>
            <person name="Mauricio R."/>
        </authorList>
    </citation>
    <scope>NUCLEOTIDE SEQUENCE [LARGE SCALE GENOMIC DNA]</scope>
    <source>
        <strain evidence="2">NE01/NJP1002.9</strain>
        <tissue evidence="2">Muscle</tissue>
    </source>
</reference>